<protein>
    <submittedName>
        <fullName evidence="1">Uncharacterized protein</fullName>
    </submittedName>
</protein>
<dbReference type="OrthoDB" id="238691at2759"/>
<name>A0A7G2CCZ6_9TRYP</name>
<evidence type="ECO:0000313" key="1">
    <source>
        <dbReference type="EMBL" id="CAD2216881.1"/>
    </source>
</evidence>
<evidence type="ECO:0000313" key="2">
    <source>
        <dbReference type="Proteomes" id="UP000515908"/>
    </source>
</evidence>
<sequence>MKKKYDDWDGGYNSFLTSAANADPVLPWQHEYESRRLISKEERVQHQVKIEKEWKNTFMEGVWGRIRSVALPTNNYAIKREDFLEFLLQAGIESPSFRERIFSYFQENLKIPPNEPLDGLLFCKVLELGLRSSESGPQMVLHCFHSFPVSRDLETDSASIAIKGLEKIIAEEEAKRQKIKGDKKKSKGATEVVPEATARAVFLRDTMVEIGVTAVSESGFSNIFFSSNTFSYYLLKPLLEAVLFCFKEPVGSFPVIPLRWRETIDFEEYDKNNPGDADALLLMELENTGKHSSDVSKSNAGKKGKKQRNNDFVYGVIDFYCSHTSFQRFFFFWLFYLSYHSYCFPR</sequence>
<dbReference type="VEuPathDB" id="TriTrypDB:ADEAN_000435900"/>
<organism evidence="1 2">
    <name type="scientific">Angomonas deanei</name>
    <dbReference type="NCBI Taxonomy" id="59799"/>
    <lineage>
        <taxon>Eukaryota</taxon>
        <taxon>Discoba</taxon>
        <taxon>Euglenozoa</taxon>
        <taxon>Kinetoplastea</taxon>
        <taxon>Metakinetoplastina</taxon>
        <taxon>Trypanosomatida</taxon>
        <taxon>Trypanosomatidae</taxon>
        <taxon>Strigomonadinae</taxon>
        <taxon>Angomonas</taxon>
    </lineage>
</organism>
<keyword evidence="2" id="KW-1185">Reference proteome</keyword>
<dbReference type="EMBL" id="LR877151">
    <property type="protein sequence ID" value="CAD2216881.1"/>
    <property type="molecule type" value="Genomic_DNA"/>
</dbReference>
<gene>
    <name evidence="1" type="ORF">ADEAN_000435900</name>
</gene>
<reference evidence="1 2" key="1">
    <citation type="submission" date="2020-08" db="EMBL/GenBank/DDBJ databases">
        <authorList>
            <person name="Newling K."/>
            <person name="Davey J."/>
            <person name="Forrester S."/>
        </authorList>
    </citation>
    <scope>NUCLEOTIDE SEQUENCE [LARGE SCALE GENOMIC DNA]</scope>
    <source>
        <strain evidence="2">Crithidia deanei Carvalho (ATCC PRA-265)</strain>
    </source>
</reference>
<proteinExistence type="predicted"/>
<accession>A0A7G2CCZ6</accession>
<dbReference type="AlphaFoldDB" id="A0A7G2CCZ6"/>
<dbReference type="Proteomes" id="UP000515908">
    <property type="component" value="Chromosome 07"/>
</dbReference>